<dbReference type="SMART" id="SM00382">
    <property type="entry name" value="AAA"/>
    <property type="match status" value="1"/>
</dbReference>
<sequence>MQVINATLSLGGRRVLDTVNLDLYPGEVVALVGPNGAGKSTLLAAMCGDEPLDSGQILLQGREVMHRSAKDLAQLRAVQTQESRISFAFTGEDVIRMGRSPWTGTIEEERDEEVIATAVSVTESQPLISRAVQTLSGGEKARISFARALAQETMLVFLDEPTAAMDIRHQEHLMSTVRSRANSGVTAVVVLHDLSLAAAYADRVVLLDEGRVIAHGTPEEVLTAQNLQSIYRYPVSVFEHTEHGGLVIVPLRAHSSTQRFPEGELI</sequence>
<dbReference type="CDD" id="cd03214">
    <property type="entry name" value="ABC_Iron-Siderophores_B12_Hemin"/>
    <property type="match status" value="1"/>
</dbReference>
<dbReference type="GO" id="GO:0016887">
    <property type="term" value="F:ATP hydrolysis activity"/>
    <property type="evidence" value="ECO:0007669"/>
    <property type="project" value="InterPro"/>
</dbReference>
<keyword evidence="1" id="KW-0813">Transport</keyword>
<dbReference type="PANTHER" id="PTHR42794">
    <property type="entry name" value="HEMIN IMPORT ATP-BINDING PROTEIN HMUV"/>
    <property type="match status" value="1"/>
</dbReference>
<dbReference type="SUPFAM" id="SSF52540">
    <property type="entry name" value="P-loop containing nucleoside triphosphate hydrolases"/>
    <property type="match status" value="1"/>
</dbReference>
<keyword evidence="7" id="KW-1185">Reference proteome</keyword>
<evidence type="ECO:0000256" key="2">
    <source>
        <dbReference type="ARBA" id="ARBA00022741"/>
    </source>
</evidence>
<gene>
    <name evidence="6" type="ORF">QMQ05_01605</name>
</gene>
<dbReference type="RefSeq" id="WP_345472448.1">
    <property type="nucleotide sequence ID" value="NZ_CP125942.1"/>
</dbReference>
<dbReference type="InterPro" id="IPR003593">
    <property type="entry name" value="AAA+_ATPase"/>
</dbReference>
<organism evidence="6 7">
    <name type="scientific">Glutamicibacter ectropisis</name>
    <dbReference type="NCBI Taxonomy" id="3046593"/>
    <lineage>
        <taxon>Bacteria</taxon>
        <taxon>Bacillati</taxon>
        <taxon>Actinomycetota</taxon>
        <taxon>Actinomycetes</taxon>
        <taxon>Micrococcales</taxon>
        <taxon>Micrococcaceae</taxon>
        <taxon>Glutamicibacter</taxon>
    </lineage>
</organism>
<evidence type="ECO:0000256" key="3">
    <source>
        <dbReference type="ARBA" id="ARBA00022840"/>
    </source>
</evidence>
<dbReference type="InterPro" id="IPR027417">
    <property type="entry name" value="P-loop_NTPase"/>
</dbReference>
<keyword evidence="2" id="KW-0547">Nucleotide-binding</keyword>
<dbReference type="Pfam" id="PF00005">
    <property type="entry name" value="ABC_tran"/>
    <property type="match status" value="1"/>
</dbReference>
<dbReference type="PROSITE" id="PS50893">
    <property type="entry name" value="ABC_TRANSPORTER_2"/>
    <property type="match status" value="1"/>
</dbReference>
<dbReference type="AlphaFoldDB" id="A0AAU6WES5"/>
<evidence type="ECO:0000256" key="4">
    <source>
        <dbReference type="ARBA" id="ARBA00022967"/>
    </source>
</evidence>
<keyword evidence="4" id="KW-1278">Translocase</keyword>
<evidence type="ECO:0000313" key="7">
    <source>
        <dbReference type="Proteomes" id="UP001486888"/>
    </source>
</evidence>
<protein>
    <submittedName>
        <fullName evidence="6">Heme ABC transporter ATP-binding protein</fullName>
    </submittedName>
</protein>
<evidence type="ECO:0000256" key="1">
    <source>
        <dbReference type="ARBA" id="ARBA00022448"/>
    </source>
</evidence>
<feature type="domain" description="ABC transporter" evidence="5">
    <location>
        <begin position="1"/>
        <end position="234"/>
    </location>
</feature>
<dbReference type="Gene3D" id="3.40.50.300">
    <property type="entry name" value="P-loop containing nucleotide triphosphate hydrolases"/>
    <property type="match status" value="1"/>
</dbReference>
<evidence type="ECO:0000259" key="5">
    <source>
        <dbReference type="PROSITE" id="PS50893"/>
    </source>
</evidence>
<accession>A0AAU6WES5</accession>
<dbReference type="GO" id="GO:0005524">
    <property type="term" value="F:ATP binding"/>
    <property type="evidence" value="ECO:0007669"/>
    <property type="project" value="UniProtKB-KW"/>
</dbReference>
<dbReference type="PANTHER" id="PTHR42794:SF1">
    <property type="entry name" value="HEMIN IMPORT ATP-BINDING PROTEIN HMUV"/>
    <property type="match status" value="1"/>
</dbReference>
<proteinExistence type="predicted"/>
<dbReference type="PROSITE" id="PS00211">
    <property type="entry name" value="ABC_TRANSPORTER_1"/>
    <property type="match status" value="1"/>
</dbReference>
<dbReference type="EMBL" id="CP125942">
    <property type="protein sequence ID" value="XAO46269.1"/>
    <property type="molecule type" value="Genomic_DNA"/>
</dbReference>
<dbReference type="KEGG" id="gey:QMQ05_01605"/>
<dbReference type="NCBIfam" id="NF010068">
    <property type="entry name" value="PRK13548.1"/>
    <property type="match status" value="1"/>
</dbReference>
<reference evidence="6 7" key="1">
    <citation type="submission" date="2023-05" db="EMBL/GenBank/DDBJ databases">
        <title>Glutamicibacter sp. B1, complete genome.</title>
        <authorList>
            <person name="Long Y.H."/>
            <person name="Fang T."/>
            <person name="Li X.Y."/>
        </authorList>
    </citation>
    <scope>NUCLEOTIDE SEQUENCE [LARGE SCALE GENOMIC DNA]</scope>
    <source>
        <strain evidence="6 7">B1</strain>
    </source>
</reference>
<dbReference type="InterPro" id="IPR003439">
    <property type="entry name" value="ABC_transporter-like_ATP-bd"/>
</dbReference>
<dbReference type="InterPro" id="IPR017871">
    <property type="entry name" value="ABC_transporter-like_CS"/>
</dbReference>
<name>A0AAU6WES5_9MICC</name>
<dbReference type="Proteomes" id="UP001486888">
    <property type="component" value="Chromosome"/>
</dbReference>
<keyword evidence="3 6" id="KW-0067">ATP-binding</keyword>
<evidence type="ECO:0000313" key="6">
    <source>
        <dbReference type="EMBL" id="XAO46269.1"/>
    </source>
</evidence>